<accession>A0A0R1RQV6</accession>
<gene>
    <name evidence="2" type="ORF">FD35_GL001765</name>
</gene>
<dbReference type="NCBIfam" id="TIGR01538">
    <property type="entry name" value="portal_SPP1"/>
    <property type="match status" value="1"/>
</dbReference>
<name>A0A0R1RQV6_9LACO</name>
<dbReference type="Proteomes" id="UP000051999">
    <property type="component" value="Unassembled WGS sequence"/>
</dbReference>
<dbReference type="InterPro" id="IPR021145">
    <property type="entry name" value="Portal_protein_SPP1_Gp6-like"/>
</dbReference>
<dbReference type="AlphaFoldDB" id="A0A0R1RQV6"/>
<proteinExistence type="predicted"/>
<evidence type="ECO:0000256" key="1">
    <source>
        <dbReference type="SAM" id="MobiDB-lite"/>
    </source>
</evidence>
<dbReference type="EMBL" id="AZFF01000003">
    <property type="protein sequence ID" value="KRL56666.1"/>
    <property type="molecule type" value="Genomic_DNA"/>
</dbReference>
<evidence type="ECO:0000313" key="3">
    <source>
        <dbReference type="Proteomes" id="UP000051999"/>
    </source>
</evidence>
<reference evidence="2 3" key="1">
    <citation type="journal article" date="2015" name="Genome Announc.">
        <title>Expanding the biotechnology potential of lactobacilli through comparative genomics of 213 strains and associated genera.</title>
        <authorList>
            <person name="Sun Z."/>
            <person name="Harris H.M."/>
            <person name="McCann A."/>
            <person name="Guo C."/>
            <person name="Argimon S."/>
            <person name="Zhang W."/>
            <person name="Yang X."/>
            <person name="Jeffery I.B."/>
            <person name="Cooney J.C."/>
            <person name="Kagawa T.F."/>
            <person name="Liu W."/>
            <person name="Song Y."/>
            <person name="Salvetti E."/>
            <person name="Wrobel A."/>
            <person name="Rasinkangas P."/>
            <person name="Parkhill J."/>
            <person name="Rea M.C."/>
            <person name="O'Sullivan O."/>
            <person name="Ritari J."/>
            <person name="Douillard F.P."/>
            <person name="Paul Ross R."/>
            <person name="Yang R."/>
            <person name="Briner A.E."/>
            <person name="Felis G.E."/>
            <person name="de Vos W.M."/>
            <person name="Barrangou R."/>
            <person name="Klaenhammer T.R."/>
            <person name="Caufield P.W."/>
            <person name="Cui Y."/>
            <person name="Zhang H."/>
            <person name="O'Toole P.W."/>
        </authorList>
    </citation>
    <scope>NUCLEOTIDE SEQUENCE [LARGE SCALE GENOMIC DNA]</scope>
    <source>
        <strain evidence="2 3">DSM 15814</strain>
    </source>
</reference>
<dbReference type="PATRIC" id="fig|1114972.6.peg.1800"/>
<evidence type="ECO:0000313" key="2">
    <source>
        <dbReference type="EMBL" id="KRL56666.1"/>
    </source>
</evidence>
<dbReference type="OrthoDB" id="3189403at2"/>
<feature type="compositionally biased region" description="Polar residues" evidence="1">
    <location>
        <begin position="527"/>
        <end position="540"/>
    </location>
</feature>
<protein>
    <submittedName>
        <fullName evidence="2">Prophage Lp1 protein 39</fullName>
    </submittedName>
</protein>
<organism evidence="2 3">
    <name type="scientific">Furfurilactobacillus rossiae DSM 15814</name>
    <dbReference type="NCBI Taxonomy" id="1114972"/>
    <lineage>
        <taxon>Bacteria</taxon>
        <taxon>Bacillati</taxon>
        <taxon>Bacillota</taxon>
        <taxon>Bacilli</taxon>
        <taxon>Lactobacillales</taxon>
        <taxon>Lactobacillaceae</taxon>
        <taxon>Furfurilactobacillus</taxon>
    </lineage>
</organism>
<sequence length="579" mass="65713">MANDTNAPSTMQPWSFYPKNADVKMLNGPRFDQDANRTFKIDANKFAQVKDDPDALGDVVSRFINRHYTHQLKRILAMQRYYIGANDIKFWNSGKAINRADNRIANEMPKYITNMRVGYTFGNPIRFQYNDDSSQTDTDRDTVNEVVDDFDKRTNEAYHEKVMKKNLSVTGRAYELNYVNKDTNDPYVMALDPSEAFVVYDTDPEQHSLFAVHYYYVEDDETPLWYVDVYTADHIIHYQPTGYPNSQLAFDPQQKDSFEEHYFGAVPVTEYVNNDERLGDWEGEMDNFDAYDKAISEMANSEEDFSNATLVISGEFDFGTDENGKPKVHPDVDSLSRYMWLKPAQVQNGTGGNTVVPPKAEYLTKELPIDAWNAYVKTLSDNMHKFTNSPNVADENFASNASGVAMSYKLWGSDQERATQQELYARGLMRRLRLLGNYWYTLGKIKSADLIENITPIFTPNLPKNDSEIVGNVQKLSQTGDFSQQTLWEMAQPVTGIDPDEEQSRMDAQADSEPKVTMPGDYPDSFGKTSETDSTAPEQDSNGDETNPEPTGVQSVEQDKQAVILQAIANQRKQQGGGN</sequence>
<dbReference type="RefSeq" id="WP_017262313.1">
    <property type="nucleotide sequence ID" value="NZ_AUAW01000005.1"/>
</dbReference>
<keyword evidence="3" id="KW-1185">Reference proteome</keyword>
<dbReference type="Pfam" id="PF05133">
    <property type="entry name" value="SPP1_portal"/>
    <property type="match status" value="1"/>
</dbReference>
<feature type="compositionally biased region" description="Polar residues" evidence="1">
    <location>
        <begin position="568"/>
        <end position="579"/>
    </location>
</feature>
<dbReference type="eggNOG" id="ENOG502Z9TQ">
    <property type="taxonomic scope" value="Bacteria"/>
</dbReference>
<feature type="region of interest" description="Disordered" evidence="1">
    <location>
        <begin position="497"/>
        <end position="579"/>
    </location>
</feature>
<dbReference type="InterPro" id="IPR006428">
    <property type="entry name" value="Portal_SPP1-type"/>
</dbReference>
<comment type="caution">
    <text evidence="2">The sequence shown here is derived from an EMBL/GenBank/DDBJ whole genome shotgun (WGS) entry which is preliminary data.</text>
</comment>
<dbReference type="STRING" id="1114972.FD35_GL001765"/>